<dbReference type="GO" id="GO:0009451">
    <property type="term" value="P:RNA modification"/>
    <property type="evidence" value="ECO:0007669"/>
    <property type="project" value="InterPro"/>
</dbReference>
<dbReference type="OrthoDB" id="1932290at2759"/>
<feature type="domain" description="DYW" evidence="3">
    <location>
        <begin position="413"/>
        <end position="505"/>
    </location>
</feature>
<dbReference type="PANTHER" id="PTHR47926">
    <property type="entry name" value="PENTATRICOPEPTIDE REPEAT-CONTAINING PROTEIN"/>
    <property type="match status" value="1"/>
</dbReference>
<dbReference type="PROSITE" id="PS51375">
    <property type="entry name" value="PPR"/>
    <property type="match status" value="1"/>
</dbReference>
<organism evidence="4 5">
    <name type="scientific">Aquilegia coerulea</name>
    <name type="common">Rocky mountain columbine</name>
    <dbReference type="NCBI Taxonomy" id="218851"/>
    <lineage>
        <taxon>Eukaryota</taxon>
        <taxon>Viridiplantae</taxon>
        <taxon>Streptophyta</taxon>
        <taxon>Embryophyta</taxon>
        <taxon>Tracheophyta</taxon>
        <taxon>Spermatophyta</taxon>
        <taxon>Magnoliopsida</taxon>
        <taxon>Ranunculales</taxon>
        <taxon>Ranunculaceae</taxon>
        <taxon>Thalictroideae</taxon>
        <taxon>Aquilegia</taxon>
    </lineage>
</organism>
<sequence>MIRRACVSSLKSLSSEKVSVSSKNLHYKLTYRSSDDGVSRSKKFQQNYLIASNVGRKVLNSQKIDNNEYYEPQLIPIGFKRHGFDNVKSPNSNEELAGTTTTTTTTSSSIEELDVFCRDNKVKEAVEVLEVLEKNGVIVDLSRYLELTKVCGNAGVLLYAKSVHNYLIRSEKKEYIQVSVYNKILEMYFNCGGVGDAYEVFDKMPERNFTTWDTMIMGLARNGFGEDAIDVFTQFKKLGLRSDGQMFMGVFFACSVLCDVDEGMLHFESMSNVYGIVPTMEHYVGVVNMLGSVGYLDEAIEFIENAPFEPNIDVWETLMNLCRVHGNTVLGDYCTKNVNRLDPTHLTDQSKEGLLPMKVSDLANKEKEKTVSSTFKEVTTKTFEYRAGDTSHPDIDRTYALLRRMSAQMKEAGYVVDPRAVLHDVDLETKEEALLAHSERLAAASGLLNSSSRSPIRITKNLRVCVDCHSALKFMSKIVGRELVVRDCKRFHHFKDGLCSCKEFW</sequence>
<dbReference type="InterPro" id="IPR046960">
    <property type="entry name" value="PPR_At4g14850-like_plant"/>
</dbReference>
<feature type="repeat" description="PPR" evidence="2">
    <location>
        <begin position="208"/>
        <end position="242"/>
    </location>
</feature>
<proteinExistence type="predicted"/>
<dbReference type="Pfam" id="PF01535">
    <property type="entry name" value="PPR"/>
    <property type="match status" value="3"/>
</dbReference>
<keyword evidence="1" id="KW-0677">Repeat</keyword>
<dbReference type="GO" id="GO:0003723">
    <property type="term" value="F:RNA binding"/>
    <property type="evidence" value="ECO:0007669"/>
    <property type="project" value="InterPro"/>
</dbReference>
<dbReference type="AlphaFoldDB" id="A0A2G5C4N2"/>
<dbReference type="NCBIfam" id="TIGR00756">
    <property type="entry name" value="PPR"/>
    <property type="match status" value="1"/>
</dbReference>
<dbReference type="Pfam" id="PF14432">
    <property type="entry name" value="DYW_deaminase"/>
    <property type="match status" value="1"/>
</dbReference>
<evidence type="ECO:0000313" key="4">
    <source>
        <dbReference type="EMBL" id="PIA26230.1"/>
    </source>
</evidence>
<dbReference type="InterPro" id="IPR002885">
    <property type="entry name" value="PPR_rpt"/>
</dbReference>
<dbReference type="InterPro" id="IPR011990">
    <property type="entry name" value="TPR-like_helical_dom_sf"/>
</dbReference>
<evidence type="ECO:0000256" key="1">
    <source>
        <dbReference type="ARBA" id="ARBA00022737"/>
    </source>
</evidence>
<dbReference type="InterPro" id="IPR032867">
    <property type="entry name" value="DYW_dom"/>
</dbReference>
<dbReference type="FunCoup" id="A0A2G5C4N2">
    <property type="interactions" value="759"/>
</dbReference>
<dbReference type="GO" id="GO:0008270">
    <property type="term" value="F:zinc ion binding"/>
    <property type="evidence" value="ECO:0007669"/>
    <property type="project" value="InterPro"/>
</dbReference>
<keyword evidence="5" id="KW-1185">Reference proteome</keyword>
<name>A0A2G5C4N2_AQUCA</name>
<evidence type="ECO:0000256" key="2">
    <source>
        <dbReference type="PROSITE-ProRule" id="PRU00708"/>
    </source>
</evidence>
<evidence type="ECO:0000313" key="5">
    <source>
        <dbReference type="Proteomes" id="UP000230069"/>
    </source>
</evidence>
<evidence type="ECO:0000259" key="3">
    <source>
        <dbReference type="Pfam" id="PF14432"/>
    </source>
</evidence>
<dbReference type="EMBL" id="KZ305112">
    <property type="protein sequence ID" value="PIA26230.1"/>
    <property type="molecule type" value="Genomic_DNA"/>
</dbReference>
<dbReference type="STRING" id="218851.A0A2G5C4N2"/>
<protein>
    <recommendedName>
        <fullName evidence="3">DYW domain-containing protein</fullName>
    </recommendedName>
</protein>
<dbReference type="InParanoid" id="A0A2G5C4N2"/>
<dbReference type="Gene3D" id="1.25.40.10">
    <property type="entry name" value="Tetratricopeptide repeat domain"/>
    <property type="match status" value="1"/>
</dbReference>
<gene>
    <name evidence="4" type="ORF">AQUCO_09500001v1</name>
</gene>
<dbReference type="PANTHER" id="PTHR47926:SF388">
    <property type="entry name" value="DYW DOMAIN-CONTAINING PROTEIN"/>
    <property type="match status" value="1"/>
</dbReference>
<accession>A0A2G5C4N2</accession>
<dbReference type="Proteomes" id="UP000230069">
    <property type="component" value="Unassembled WGS sequence"/>
</dbReference>
<reference evidence="4 5" key="1">
    <citation type="submission" date="2017-09" db="EMBL/GenBank/DDBJ databases">
        <title>WGS assembly of Aquilegia coerulea Goldsmith.</title>
        <authorList>
            <person name="Hodges S."/>
            <person name="Kramer E."/>
            <person name="Nordborg M."/>
            <person name="Tomkins J."/>
            <person name="Borevitz J."/>
            <person name="Derieg N."/>
            <person name="Yan J."/>
            <person name="Mihaltcheva S."/>
            <person name="Hayes R.D."/>
            <person name="Rokhsar D."/>
        </authorList>
    </citation>
    <scope>NUCLEOTIDE SEQUENCE [LARGE SCALE GENOMIC DNA]</scope>
    <source>
        <strain evidence="5">cv. Goldsmith</strain>
    </source>
</reference>